<sequence>MSEETAELQAEFLAYIRKIEAVSEALELVFWDLRTKAPAKGMQQRSEVVSVLSSEIFDMKTSTEMAAFIAELAPVKEQLDEVTRKTLEVSQKEYEWNKKSRRKNMPLIPNWSRKAKPHGRKHAKQKILAYWSLI</sequence>
<protein>
    <submittedName>
        <fullName evidence="1">Metalloprotease ypwA</fullName>
        <ecNumber evidence="1">3.4.24.-</ecNumber>
    </submittedName>
</protein>
<keyword evidence="1" id="KW-0482">Metalloprotease</keyword>
<evidence type="ECO:0000313" key="2">
    <source>
        <dbReference type="Proteomes" id="UP000254879"/>
    </source>
</evidence>
<dbReference type="Proteomes" id="UP000254879">
    <property type="component" value="Unassembled WGS sequence"/>
</dbReference>
<keyword evidence="1" id="KW-0378">Hydrolase</keyword>
<dbReference type="EC" id="3.4.24.-" evidence="1"/>
<dbReference type="EMBL" id="UGPG01000001">
    <property type="protein sequence ID" value="STY42784.1"/>
    <property type="molecule type" value="Genomic_DNA"/>
</dbReference>
<dbReference type="Gene3D" id="1.10.1370.30">
    <property type="match status" value="1"/>
</dbReference>
<accession>A0A378MAE1</accession>
<keyword evidence="1" id="KW-0645">Protease</keyword>
<dbReference type="InterPro" id="IPR001333">
    <property type="entry name" value="Peptidase_M32_Taq"/>
</dbReference>
<reference evidence="1 2" key="1">
    <citation type="submission" date="2018-06" db="EMBL/GenBank/DDBJ databases">
        <authorList>
            <consortium name="Pathogen Informatics"/>
            <person name="Doyle S."/>
        </authorList>
    </citation>
    <scope>NUCLEOTIDE SEQUENCE [LARGE SCALE GENOMIC DNA]</scope>
    <source>
        <strain evidence="2">NCTC 10815</strain>
    </source>
</reference>
<gene>
    <name evidence="1" type="primary">ypwA_1</name>
    <name evidence="1" type="ORF">NCTC10815_00030</name>
</gene>
<dbReference type="AlphaFoldDB" id="A0A378MAE1"/>
<name>A0A378MAE1_LISGR</name>
<proteinExistence type="predicted"/>
<dbReference type="GO" id="GO:0004181">
    <property type="term" value="F:metallocarboxypeptidase activity"/>
    <property type="evidence" value="ECO:0007669"/>
    <property type="project" value="InterPro"/>
</dbReference>
<dbReference type="PANTHER" id="PTHR34217">
    <property type="entry name" value="METAL-DEPENDENT CARBOXYPEPTIDASE"/>
    <property type="match status" value="1"/>
</dbReference>
<dbReference type="GO" id="GO:0006508">
    <property type="term" value="P:proteolysis"/>
    <property type="evidence" value="ECO:0007669"/>
    <property type="project" value="UniProtKB-KW"/>
</dbReference>
<organism evidence="1 2">
    <name type="scientific">Listeria grayi</name>
    <name type="common">Listeria murrayi</name>
    <dbReference type="NCBI Taxonomy" id="1641"/>
    <lineage>
        <taxon>Bacteria</taxon>
        <taxon>Bacillati</taxon>
        <taxon>Bacillota</taxon>
        <taxon>Bacilli</taxon>
        <taxon>Bacillales</taxon>
        <taxon>Listeriaceae</taxon>
        <taxon>Listeria</taxon>
    </lineage>
</organism>
<dbReference type="Pfam" id="PF02074">
    <property type="entry name" value="Peptidase_M32"/>
    <property type="match status" value="1"/>
</dbReference>
<evidence type="ECO:0000313" key="1">
    <source>
        <dbReference type="EMBL" id="STY42784.1"/>
    </source>
</evidence>
<dbReference type="PANTHER" id="PTHR34217:SF1">
    <property type="entry name" value="CARBOXYPEPTIDASE 1"/>
    <property type="match status" value="1"/>
</dbReference>
<dbReference type="SUPFAM" id="SSF55486">
    <property type="entry name" value="Metalloproteases ('zincins'), catalytic domain"/>
    <property type="match status" value="1"/>
</dbReference>